<evidence type="ECO:0000313" key="8">
    <source>
        <dbReference type="Proteomes" id="UP000243077"/>
    </source>
</evidence>
<comment type="similarity">
    <text evidence="2 6">Belongs to the 4-toluene sulfonate uptake permease (TSUP) (TC 2.A.102) family.</text>
</comment>
<dbReference type="PANTHER" id="PTHR43701:SF2">
    <property type="entry name" value="MEMBRANE TRANSPORTER PROTEIN YJNA-RELATED"/>
    <property type="match status" value="1"/>
</dbReference>
<feature type="transmembrane region" description="Helical" evidence="6">
    <location>
        <begin position="217"/>
        <end position="237"/>
    </location>
</feature>
<feature type="transmembrane region" description="Helical" evidence="6">
    <location>
        <begin position="243"/>
        <end position="262"/>
    </location>
</feature>
<dbReference type="GO" id="GO:0005886">
    <property type="term" value="C:plasma membrane"/>
    <property type="evidence" value="ECO:0007669"/>
    <property type="project" value="UniProtKB-SubCell"/>
</dbReference>
<keyword evidence="4 6" id="KW-1133">Transmembrane helix</keyword>
<organism evidence="7 8">
    <name type="scientific">Pontimonas salivibrio</name>
    <dbReference type="NCBI Taxonomy" id="1159327"/>
    <lineage>
        <taxon>Bacteria</taxon>
        <taxon>Bacillati</taxon>
        <taxon>Actinomycetota</taxon>
        <taxon>Actinomycetes</taxon>
        <taxon>Micrococcales</taxon>
        <taxon>Microbacteriaceae</taxon>
        <taxon>Pontimonas</taxon>
    </lineage>
</organism>
<evidence type="ECO:0000313" key="7">
    <source>
        <dbReference type="EMBL" id="AVG24655.1"/>
    </source>
</evidence>
<feature type="transmembrane region" description="Helical" evidence="6">
    <location>
        <begin position="152"/>
        <end position="181"/>
    </location>
</feature>
<dbReference type="InterPro" id="IPR051598">
    <property type="entry name" value="TSUP/Inactive_protease-like"/>
</dbReference>
<keyword evidence="8" id="KW-1185">Reference proteome</keyword>
<dbReference type="KEGG" id="psai:C3B54_111726"/>
<proteinExistence type="inferred from homology"/>
<feature type="transmembrane region" description="Helical" evidence="6">
    <location>
        <begin position="61"/>
        <end position="78"/>
    </location>
</feature>
<evidence type="ECO:0000256" key="3">
    <source>
        <dbReference type="ARBA" id="ARBA00022692"/>
    </source>
</evidence>
<dbReference type="Pfam" id="PF01925">
    <property type="entry name" value="TauE"/>
    <property type="match status" value="2"/>
</dbReference>
<feature type="transmembrane region" description="Helical" evidence="6">
    <location>
        <begin position="112"/>
        <end position="132"/>
    </location>
</feature>
<dbReference type="AlphaFoldDB" id="A0A2L2BSK6"/>
<keyword evidence="5 6" id="KW-0472">Membrane</keyword>
<keyword evidence="3 6" id="KW-0812">Transmembrane</keyword>
<sequence length="268" mass="27314">MPHYAVVVTEPLNKPPVVALLSVGIIGGLLAGFFGVGGGIVMVPLLLVWAKMDQRRAQASSLLAIAPAALVGTASYAVGGVFPILPALLVALGALAGAQVGAWLLRKLSLGWLEWTFIVFVAAIATVVVFTVPNRGVSLELDLVTAAGLAGIGVVMGIAAGLFGIGGGIIAIPALMIFFGVGDLEAKGVSLIAMAPAALSGSVSHLRHKVATLRDGLWVALAALIATPLGSLGAFIIPEQLANIIFGGFGLLIATTLLIRAIRRRRNP</sequence>
<gene>
    <name evidence="7" type="ORF">C3B54_111726</name>
</gene>
<feature type="transmembrane region" description="Helical" evidence="6">
    <location>
        <begin position="20"/>
        <end position="49"/>
    </location>
</feature>
<dbReference type="PANTHER" id="PTHR43701">
    <property type="entry name" value="MEMBRANE TRANSPORTER PROTEIN MJ0441-RELATED"/>
    <property type="match status" value="1"/>
</dbReference>
<feature type="transmembrane region" description="Helical" evidence="6">
    <location>
        <begin position="84"/>
        <end position="105"/>
    </location>
</feature>
<reference evidence="7 8" key="1">
    <citation type="submission" date="2018-02" db="EMBL/GenBank/DDBJ databases">
        <title>Complete genome of the streamlined marine actinobacterium Pontimonas salivibrio CL-TW6 adapted to coastal planktonic lifestype.</title>
        <authorList>
            <person name="Cho B.C."/>
            <person name="Hardies S.C."/>
            <person name="Jang G.I."/>
            <person name="Hwang C.Y."/>
        </authorList>
    </citation>
    <scope>NUCLEOTIDE SEQUENCE [LARGE SCALE GENOMIC DNA]</scope>
    <source>
        <strain evidence="7 8">CL-TW6</strain>
    </source>
</reference>
<name>A0A2L2BSK6_9MICO</name>
<evidence type="ECO:0000256" key="5">
    <source>
        <dbReference type="ARBA" id="ARBA00023136"/>
    </source>
</evidence>
<dbReference type="Proteomes" id="UP000243077">
    <property type="component" value="Chromosome"/>
</dbReference>
<evidence type="ECO:0000256" key="4">
    <source>
        <dbReference type="ARBA" id="ARBA00022989"/>
    </source>
</evidence>
<dbReference type="InterPro" id="IPR002781">
    <property type="entry name" value="TM_pro_TauE-like"/>
</dbReference>
<evidence type="ECO:0000256" key="6">
    <source>
        <dbReference type="RuleBase" id="RU363041"/>
    </source>
</evidence>
<accession>A0A2L2BSK6</accession>
<comment type="subcellular location">
    <subcellularLocation>
        <location evidence="6">Cell membrane</location>
        <topology evidence="6">Multi-pass membrane protein</topology>
    </subcellularLocation>
    <subcellularLocation>
        <location evidence="1">Membrane</location>
        <topology evidence="1">Multi-pass membrane protein</topology>
    </subcellularLocation>
</comment>
<evidence type="ECO:0000256" key="1">
    <source>
        <dbReference type="ARBA" id="ARBA00004141"/>
    </source>
</evidence>
<dbReference type="EMBL" id="CP026923">
    <property type="protein sequence ID" value="AVG24655.1"/>
    <property type="molecule type" value="Genomic_DNA"/>
</dbReference>
<evidence type="ECO:0000256" key="2">
    <source>
        <dbReference type="ARBA" id="ARBA00009142"/>
    </source>
</evidence>
<keyword evidence="6" id="KW-1003">Cell membrane</keyword>
<protein>
    <recommendedName>
        <fullName evidence="6">Probable membrane transporter protein</fullName>
    </recommendedName>
</protein>